<accession>A0A7D5VB82</accession>
<dbReference type="InterPro" id="IPR009057">
    <property type="entry name" value="Homeodomain-like_sf"/>
</dbReference>
<dbReference type="PANTHER" id="PTHR30055:SF234">
    <property type="entry name" value="HTH-TYPE TRANSCRIPTIONAL REGULATOR BETI"/>
    <property type="match status" value="1"/>
</dbReference>
<keyword evidence="1" id="KW-0805">Transcription regulation</keyword>
<dbReference type="Proteomes" id="UP000510822">
    <property type="component" value="Chromosome"/>
</dbReference>
<dbReference type="EMBL" id="CP058952">
    <property type="protein sequence ID" value="QLI82615.1"/>
    <property type="molecule type" value="Genomic_DNA"/>
</dbReference>
<dbReference type="GO" id="GO:0003700">
    <property type="term" value="F:DNA-binding transcription factor activity"/>
    <property type="evidence" value="ECO:0007669"/>
    <property type="project" value="TreeGrafter"/>
</dbReference>
<sequence>MAEAPRNLRRKEARPSEIIEAALQLFHQKGFSATKIDEVATAAGVTKGTVYLYFPSKEALFKAVVQDRVLPNLARMKEAVTQFNGSRADCLAHVLRGMAQALNDCNGSISKLMIAEAGNFPELAAFYNDEVVQPMHRVIRQILAEGIAIKEFREMDLEHMPRIIIAPIFLANIYRHTYGHLDAQPLDLMTYAEIQIDVLLRGLRATAESKE</sequence>
<dbReference type="SUPFAM" id="SSF48498">
    <property type="entry name" value="Tetracyclin repressor-like, C-terminal domain"/>
    <property type="match status" value="1"/>
</dbReference>
<dbReference type="Gene3D" id="1.10.357.10">
    <property type="entry name" value="Tetracycline Repressor, domain 2"/>
    <property type="match status" value="1"/>
</dbReference>
<dbReference type="PROSITE" id="PS50977">
    <property type="entry name" value="HTH_TETR_2"/>
    <property type="match status" value="1"/>
</dbReference>
<proteinExistence type="predicted"/>
<dbReference type="Gene3D" id="1.10.10.60">
    <property type="entry name" value="Homeodomain-like"/>
    <property type="match status" value="1"/>
</dbReference>
<gene>
    <name evidence="6" type="ORF">HZU75_14365</name>
</gene>
<reference evidence="6 7" key="1">
    <citation type="journal article" date="2016" name="Int. J. Syst. Evol. Microbiol.">
        <title>Chitinibacter fontanus sp. nov., isolated from a spring.</title>
        <authorList>
            <person name="Sheu S.Y."/>
            <person name="Li Y.S."/>
            <person name="Young C.C."/>
            <person name="Chen W.M."/>
        </authorList>
    </citation>
    <scope>NUCLEOTIDE SEQUENCE [LARGE SCALE GENOMIC DNA]</scope>
    <source>
        <strain evidence="6 7">STM-7</strain>
    </source>
</reference>
<keyword evidence="7" id="KW-1185">Reference proteome</keyword>
<dbReference type="PRINTS" id="PR00455">
    <property type="entry name" value="HTHTETR"/>
</dbReference>
<dbReference type="InterPro" id="IPR050109">
    <property type="entry name" value="HTH-type_TetR-like_transc_reg"/>
</dbReference>
<dbReference type="GO" id="GO:0000976">
    <property type="term" value="F:transcription cis-regulatory region binding"/>
    <property type="evidence" value="ECO:0007669"/>
    <property type="project" value="TreeGrafter"/>
</dbReference>
<dbReference type="PANTHER" id="PTHR30055">
    <property type="entry name" value="HTH-TYPE TRANSCRIPTIONAL REGULATOR RUTR"/>
    <property type="match status" value="1"/>
</dbReference>
<dbReference type="InterPro" id="IPR001647">
    <property type="entry name" value="HTH_TetR"/>
</dbReference>
<feature type="DNA-binding region" description="H-T-H motif" evidence="4">
    <location>
        <begin position="35"/>
        <end position="54"/>
    </location>
</feature>
<dbReference type="SUPFAM" id="SSF46689">
    <property type="entry name" value="Homeodomain-like"/>
    <property type="match status" value="1"/>
</dbReference>
<dbReference type="FunFam" id="1.10.10.60:FF:000141">
    <property type="entry name" value="TetR family transcriptional regulator"/>
    <property type="match status" value="1"/>
</dbReference>
<protein>
    <submittedName>
        <fullName evidence="6">TetR/AcrR family transcriptional regulator</fullName>
    </submittedName>
</protein>
<evidence type="ECO:0000256" key="1">
    <source>
        <dbReference type="ARBA" id="ARBA00023015"/>
    </source>
</evidence>
<evidence type="ECO:0000256" key="2">
    <source>
        <dbReference type="ARBA" id="ARBA00023125"/>
    </source>
</evidence>
<evidence type="ECO:0000256" key="3">
    <source>
        <dbReference type="ARBA" id="ARBA00023163"/>
    </source>
</evidence>
<evidence type="ECO:0000256" key="4">
    <source>
        <dbReference type="PROSITE-ProRule" id="PRU00335"/>
    </source>
</evidence>
<evidence type="ECO:0000313" key="7">
    <source>
        <dbReference type="Proteomes" id="UP000510822"/>
    </source>
</evidence>
<dbReference type="RefSeq" id="WP_180306691.1">
    <property type="nucleotide sequence ID" value="NZ_CP058952.1"/>
</dbReference>
<dbReference type="InterPro" id="IPR011075">
    <property type="entry name" value="TetR_C"/>
</dbReference>
<organism evidence="6 7">
    <name type="scientific">Chitinibacter fontanus</name>
    <dbReference type="NCBI Taxonomy" id="1737446"/>
    <lineage>
        <taxon>Bacteria</taxon>
        <taxon>Pseudomonadati</taxon>
        <taxon>Pseudomonadota</taxon>
        <taxon>Betaproteobacteria</taxon>
        <taxon>Neisseriales</taxon>
        <taxon>Chitinibacteraceae</taxon>
        <taxon>Chitinibacter</taxon>
    </lineage>
</organism>
<evidence type="ECO:0000313" key="6">
    <source>
        <dbReference type="EMBL" id="QLI82615.1"/>
    </source>
</evidence>
<dbReference type="InterPro" id="IPR036271">
    <property type="entry name" value="Tet_transcr_reg_TetR-rel_C_sf"/>
</dbReference>
<dbReference type="AlphaFoldDB" id="A0A7D5VB82"/>
<dbReference type="Pfam" id="PF16859">
    <property type="entry name" value="TetR_C_11"/>
    <property type="match status" value="1"/>
</dbReference>
<evidence type="ECO:0000259" key="5">
    <source>
        <dbReference type="PROSITE" id="PS50977"/>
    </source>
</evidence>
<keyword evidence="2 4" id="KW-0238">DNA-binding</keyword>
<keyword evidence="3" id="KW-0804">Transcription</keyword>
<feature type="domain" description="HTH tetR-type" evidence="5">
    <location>
        <begin position="12"/>
        <end position="72"/>
    </location>
</feature>
<name>A0A7D5VB82_9NEIS</name>
<dbReference type="Pfam" id="PF00440">
    <property type="entry name" value="TetR_N"/>
    <property type="match status" value="1"/>
</dbReference>
<dbReference type="KEGG" id="cfon:HZU75_14365"/>